<dbReference type="Proteomes" id="UP000465302">
    <property type="component" value="Unassembled WGS sequence"/>
</dbReference>
<dbReference type="EMBL" id="BLKS01000001">
    <property type="protein sequence ID" value="GFG50538.1"/>
    <property type="molecule type" value="Genomic_DNA"/>
</dbReference>
<reference evidence="3 4" key="1">
    <citation type="submission" date="2017-10" db="EMBL/GenBank/DDBJ databases">
        <title>The new phylogeny of genus Mycobacterium.</title>
        <authorList>
            <person name="Tortoli E."/>
            <person name="Trovato A."/>
            <person name="Cirillo D.M."/>
        </authorList>
    </citation>
    <scope>NUCLEOTIDE SEQUENCE [LARGE SCALE GENOMIC DNA]</scope>
    <source>
        <strain evidence="3 4">CCUG37673</strain>
    </source>
</reference>
<evidence type="ECO:0000313" key="4">
    <source>
        <dbReference type="Proteomes" id="UP000220914"/>
    </source>
</evidence>
<proteinExistence type="predicted"/>
<accession>A0A2A7MP26</accession>
<reference evidence="2" key="3">
    <citation type="submission" date="2020-02" db="EMBL/GenBank/DDBJ databases">
        <authorList>
            <person name="Matsumoto Y."/>
            <person name="Motooka D."/>
            <person name="Nakamura S."/>
        </authorList>
    </citation>
    <scope>NUCLEOTIDE SEQUENCE</scope>
    <source>
        <strain evidence="2">JCM 6377</strain>
    </source>
</reference>
<dbReference type="NCBIfam" id="TIGR04529">
    <property type="entry name" value="MTB_hemophore"/>
    <property type="match status" value="1"/>
</dbReference>
<evidence type="ECO:0000313" key="3">
    <source>
        <dbReference type="EMBL" id="PEG33329.1"/>
    </source>
</evidence>
<dbReference type="RefSeq" id="WP_097944881.1">
    <property type="nucleotide sequence ID" value="NZ_BLKS01000001.1"/>
</dbReference>
<dbReference type="EMBL" id="PDCP01000122">
    <property type="protein sequence ID" value="PEG33329.1"/>
    <property type="molecule type" value="Genomic_DNA"/>
</dbReference>
<keyword evidence="4" id="KW-1185">Reference proteome</keyword>
<sequence>MKKLSWAGVAAAIGGAAVSAVAGAGVASATPDLGPAINTTCTYPQLVNALNAQDPQVGAFFNQSPQLKAGLQVFLVSGPAQRERMAQQLVSAPAVQPYLGSVEQAFLTCHQF</sequence>
<dbReference type="GO" id="GO:0020037">
    <property type="term" value="F:heme binding"/>
    <property type="evidence" value="ECO:0007669"/>
    <property type="project" value="InterPro"/>
</dbReference>
<evidence type="ECO:0000313" key="5">
    <source>
        <dbReference type="Proteomes" id="UP000465302"/>
    </source>
</evidence>
<name>A0A2A7MP26_MYCAG</name>
<evidence type="ECO:0000313" key="2">
    <source>
        <dbReference type="EMBL" id="GFG50538.1"/>
    </source>
</evidence>
<feature type="chain" id="PRO_5038298499" evidence="1">
    <location>
        <begin position="23"/>
        <end position="112"/>
    </location>
</feature>
<dbReference type="AlphaFoldDB" id="A0A2A7MP26"/>
<gene>
    <name evidence="3" type="ORF">CQY20_31390</name>
    <name evidence="2" type="ORF">MAGR_19790</name>
</gene>
<dbReference type="Proteomes" id="UP000220914">
    <property type="component" value="Unassembled WGS sequence"/>
</dbReference>
<organism evidence="3 4">
    <name type="scientific">Mycolicibacterium agri</name>
    <name type="common">Mycobacterium agri</name>
    <dbReference type="NCBI Taxonomy" id="36811"/>
    <lineage>
        <taxon>Bacteria</taxon>
        <taxon>Bacillati</taxon>
        <taxon>Actinomycetota</taxon>
        <taxon>Actinomycetes</taxon>
        <taxon>Mycobacteriales</taxon>
        <taxon>Mycobacteriaceae</taxon>
        <taxon>Mycolicibacterium</taxon>
    </lineage>
</organism>
<dbReference type="OrthoDB" id="4563701at2"/>
<dbReference type="InterPro" id="IPR032407">
    <property type="entry name" value="MHB"/>
</dbReference>
<keyword evidence="1" id="KW-0732">Signal</keyword>
<evidence type="ECO:0000256" key="1">
    <source>
        <dbReference type="SAM" id="SignalP"/>
    </source>
</evidence>
<comment type="caution">
    <text evidence="3">The sequence shown here is derived from an EMBL/GenBank/DDBJ whole genome shotgun (WGS) entry which is preliminary data.</text>
</comment>
<protein>
    <submittedName>
        <fullName evidence="3">Hemophore-related protein</fullName>
    </submittedName>
</protein>
<feature type="signal peptide" evidence="1">
    <location>
        <begin position="1"/>
        <end position="22"/>
    </location>
</feature>
<reference evidence="2 5" key="2">
    <citation type="journal article" date="2019" name="Emerg. Microbes Infect.">
        <title>Comprehensive subspecies identification of 175 nontuberculous mycobacteria species based on 7547 genomic profiles.</title>
        <authorList>
            <person name="Matsumoto Y."/>
            <person name="Kinjo T."/>
            <person name="Motooka D."/>
            <person name="Nabeya D."/>
            <person name="Jung N."/>
            <person name="Uechi K."/>
            <person name="Horii T."/>
            <person name="Iida T."/>
            <person name="Fujita J."/>
            <person name="Nakamura S."/>
        </authorList>
    </citation>
    <scope>NUCLEOTIDE SEQUENCE [LARGE SCALE GENOMIC DNA]</scope>
    <source>
        <strain evidence="2 5">JCM 6377</strain>
    </source>
</reference>